<evidence type="ECO:0000256" key="5">
    <source>
        <dbReference type="ARBA" id="ARBA00022801"/>
    </source>
</evidence>
<dbReference type="Gene3D" id="2.60.120.260">
    <property type="entry name" value="Galactose-binding domain-like"/>
    <property type="match status" value="1"/>
</dbReference>
<proteinExistence type="inferred from homology"/>
<organism evidence="11 12">
    <name type="scientific">Jatropha curcas</name>
    <name type="common">Barbados nut</name>
    <dbReference type="NCBI Taxonomy" id="180498"/>
    <lineage>
        <taxon>Eukaryota</taxon>
        <taxon>Viridiplantae</taxon>
        <taxon>Streptophyta</taxon>
        <taxon>Embryophyta</taxon>
        <taxon>Tracheophyta</taxon>
        <taxon>Spermatophyta</taxon>
        <taxon>Magnoliopsida</taxon>
        <taxon>eudicotyledons</taxon>
        <taxon>Gunneridae</taxon>
        <taxon>Pentapetalae</taxon>
        <taxon>rosids</taxon>
        <taxon>fabids</taxon>
        <taxon>Malpighiales</taxon>
        <taxon>Euphorbiaceae</taxon>
        <taxon>Crotonoideae</taxon>
        <taxon>Jatropheae</taxon>
        <taxon>Jatropha</taxon>
    </lineage>
</organism>
<keyword evidence="5 7" id="KW-0378">Hydrolase</keyword>
<dbReference type="CDD" id="cd22842">
    <property type="entry name" value="Gal_Rha_Lectin_BGal"/>
    <property type="match status" value="1"/>
</dbReference>
<dbReference type="EMBL" id="KK914761">
    <property type="protein sequence ID" value="KDP29228.1"/>
    <property type="molecule type" value="Genomic_DNA"/>
</dbReference>
<dbReference type="Gene3D" id="2.60.120.740">
    <property type="match status" value="1"/>
</dbReference>
<keyword evidence="12" id="KW-1185">Reference proteome</keyword>
<dbReference type="GO" id="GO:0004565">
    <property type="term" value="F:beta-galactosidase activity"/>
    <property type="evidence" value="ECO:0007669"/>
    <property type="project" value="UniProtKB-EC"/>
</dbReference>
<evidence type="ECO:0000259" key="10">
    <source>
        <dbReference type="PROSITE" id="PS50228"/>
    </source>
</evidence>
<dbReference type="GO" id="GO:0005975">
    <property type="term" value="P:carbohydrate metabolic process"/>
    <property type="evidence" value="ECO:0007669"/>
    <property type="project" value="InterPro"/>
</dbReference>
<dbReference type="SUPFAM" id="SSF49785">
    <property type="entry name" value="Galactose-binding domain-like"/>
    <property type="match status" value="1"/>
</dbReference>
<reference evidence="11 12" key="1">
    <citation type="journal article" date="2014" name="PLoS ONE">
        <title>Global Analysis of Gene Expression Profiles in Physic Nut (Jatropha curcas L.) Seedlings Exposed to Salt Stress.</title>
        <authorList>
            <person name="Zhang L."/>
            <person name="Zhang C."/>
            <person name="Wu P."/>
            <person name="Chen Y."/>
            <person name="Li M."/>
            <person name="Jiang H."/>
            <person name="Wu G."/>
        </authorList>
    </citation>
    <scope>NUCLEOTIDE SEQUENCE [LARGE SCALE GENOMIC DNA]</scope>
    <source>
        <strain evidence="12">cv. GZQX0401</strain>
        <tissue evidence="11">Young leaves</tissue>
    </source>
</reference>
<dbReference type="EC" id="3.2.1.23" evidence="3 7"/>
<evidence type="ECO:0000256" key="6">
    <source>
        <dbReference type="ARBA" id="ARBA00023295"/>
    </source>
</evidence>
<gene>
    <name evidence="11" type="ORF">JCGZ_16617</name>
</gene>
<evidence type="ECO:0000256" key="2">
    <source>
        <dbReference type="ARBA" id="ARBA00009809"/>
    </source>
</evidence>
<dbReference type="AlphaFoldDB" id="A0A067K2J3"/>
<dbReference type="PROSITE" id="PS01182">
    <property type="entry name" value="GLYCOSYL_HYDROL_F35"/>
    <property type="match status" value="1"/>
</dbReference>
<evidence type="ECO:0000256" key="3">
    <source>
        <dbReference type="ARBA" id="ARBA00012756"/>
    </source>
</evidence>
<dbReference type="InterPro" id="IPR008979">
    <property type="entry name" value="Galactose-bd-like_sf"/>
</dbReference>
<dbReference type="InterPro" id="IPR000922">
    <property type="entry name" value="Lectin_gal-bd_dom"/>
</dbReference>
<dbReference type="PRINTS" id="PR00742">
    <property type="entry name" value="GLHYDRLASE35"/>
</dbReference>
<dbReference type="FunFam" id="3.20.20.80:FF:000006">
    <property type="entry name" value="Beta-galactosidase"/>
    <property type="match status" value="1"/>
</dbReference>
<dbReference type="InterPro" id="IPR001944">
    <property type="entry name" value="Glycoside_Hdrlase_35"/>
</dbReference>
<dbReference type="Proteomes" id="UP000027138">
    <property type="component" value="Unassembled WGS sequence"/>
</dbReference>
<dbReference type="PANTHER" id="PTHR23421">
    <property type="entry name" value="BETA-GALACTOSIDASE RELATED"/>
    <property type="match status" value="1"/>
</dbReference>
<evidence type="ECO:0000256" key="9">
    <source>
        <dbReference type="SAM" id="SignalP"/>
    </source>
</evidence>
<dbReference type="Pfam" id="PF17834">
    <property type="entry name" value="GHD"/>
    <property type="match status" value="1"/>
</dbReference>
<accession>A0A067K2J3</accession>
<comment type="catalytic activity">
    <reaction evidence="1 7">
        <text>Hydrolysis of terminal non-reducing beta-D-galactose residues in beta-D-galactosides.</text>
        <dbReference type="EC" id="3.2.1.23"/>
    </reaction>
</comment>
<evidence type="ECO:0000256" key="1">
    <source>
        <dbReference type="ARBA" id="ARBA00001412"/>
    </source>
</evidence>
<dbReference type="InterPro" id="IPR048913">
    <property type="entry name" value="BetaGal_gal-bd"/>
</dbReference>
<dbReference type="Pfam" id="PF02140">
    <property type="entry name" value="SUEL_Lectin"/>
    <property type="match status" value="1"/>
</dbReference>
<dbReference type="InterPro" id="IPR043159">
    <property type="entry name" value="Lectin_gal-bd_sf"/>
</dbReference>
<name>A0A067K2J3_JATCU</name>
<dbReference type="Pfam" id="PF01301">
    <property type="entry name" value="Glyco_hydro_35"/>
    <property type="match status" value="1"/>
</dbReference>
<dbReference type="OrthoDB" id="1657402at2759"/>
<feature type="signal peptide" evidence="9">
    <location>
        <begin position="1"/>
        <end position="26"/>
    </location>
</feature>
<evidence type="ECO:0000256" key="8">
    <source>
        <dbReference type="RuleBase" id="RU003679"/>
    </source>
</evidence>
<dbReference type="Pfam" id="PF21467">
    <property type="entry name" value="BetaGal_gal-bd"/>
    <property type="match status" value="1"/>
</dbReference>
<dbReference type="InterPro" id="IPR019801">
    <property type="entry name" value="Glyco_hydro_35_CS"/>
</dbReference>
<comment type="similarity">
    <text evidence="2 8">Belongs to the glycosyl hydrolase 35 family.</text>
</comment>
<dbReference type="Gene3D" id="3.20.20.80">
    <property type="entry name" value="Glycosidases"/>
    <property type="match status" value="1"/>
</dbReference>
<evidence type="ECO:0000313" key="12">
    <source>
        <dbReference type="Proteomes" id="UP000027138"/>
    </source>
</evidence>
<feature type="chain" id="PRO_5001639162" description="Beta-galactosidase" evidence="9">
    <location>
        <begin position="27"/>
        <end position="846"/>
    </location>
</feature>
<feature type="domain" description="SUEL-type lectin" evidence="10">
    <location>
        <begin position="758"/>
        <end position="846"/>
    </location>
</feature>
<protein>
    <recommendedName>
        <fullName evidence="3 7">Beta-galactosidase</fullName>
        <ecNumber evidence="3 7">3.2.1.23</ecNumber>
    </recommendedName>
</protein>
<dbReference type="GO" id="GO:0030246">
    <property type="term" value="F:carbohydrate binding"/>
    <property type="evidence" value="ECO:0007669"/>
    <property type="project" value="InterPro"/>
</dbReference>
<dbReference type="InterPro" id="IPR017853">
    <property type="entry name" value="GH"/>
</dbReference>
<dbReference type="FunFam" id="2.60.120.260:FF:000142">
    <property type="entry name" value="Beta-galactosidase"/>
    <property type="match status" value="1"/>
</dbReference>
<dbReference type="PROSITE" id="PS50228">
    <property type="entry name" value="SUEL_LECTIN"/>
    <property type="match status" value="1"/>
</dbReference>
<dbReference type="SUPFAM" id="SSF51445">
    <property type="entry name" value="(Trans)glycosidases"/>
    <property type="match status" value="1"/>
</dbReference>
<evidence type="ECO:0000256" key="7">
    <source>
        <dbReference type="RuleBase" id="RU000675"/>
    </source>
</evidence>
<evidence type="ECO:0000256" key="4">
    <source>
        <dbReference type="ARBA" id="ARBA00022729"/>
    </source>
</evidence>
<sequence length="846" mass="95797">MASSYFAIVSGLSLAIVLSLVSQSFAVMYDDRAIIINGDRKLIISGSIHYPRSTPGMWPKLIKQAKLGGLNAIETYVFWNAHEPQYRQYDFTGNHDLVKFIKMIQDEGLYAILRIGPYVCAEWNYGGFPVWLSSLPGMHFRTNNPSFMNEMKNFTTLIVEMMKDNSLFATQGGPIILAQIENEYGQVENSYGEGGKEYLQWCANLAQGFNLGIPWIMCKQSDAPAPMIATCNDWYCDQWDPKNSNVNKNVPKIWTENWTGWFKHWGGRTPHRTAEDTAFAVARFFQLNGTMQNYYMYHGGTNFGETGGGPYITTSYDYDAPIDEYGNLNQPKWGHLKNLHEALYSMKDHIVYGDKTDIDCGQNKWATIFSYQGKRSCFFSNIDYNDQTLTFEGADLFLPGWSVSLSPDCFHEVYNTAKVNAQTSVMVNRPIHPVDEDDTPYKLEWQSTPEQIVHINRNGNLDSGAFVASNAVLDQKTVTNGTSDYLYLLTLYFHNSSDPQWVNKDIFLQVRTNGPIIHAFVNKRFVGSQYSDYHGHLDDYGFQFEREIRLVNGANRIVLASVSVGLPNYGPNFDYWGCGIVGPIQLIARSRNGSEPEVIKDISTNRWIHKTGLHGVDLEYHKLLHRYSPSWSAIPQIDRPFTWYKTNFLYPHGTDPVVVDLNGMGKGVAWINGINIGRYWPKNVASEEGCSIFCDYKNKYDSGKCSTGCGQPTQRYYHIPRDWLRPDNNLLVLFEEFGGNPQNVQIQTVTVGKVCANAYEWNKLELACAGGHNITKINFASFGNPQGKCGDYSPGRCHAIDSLDVVQKACLNQRNCTIDVNINSFALLPPECRQIFSYRLAVEAFC</sequence>
<evidence type="ECO:0000313" key="11">
    <source>
        <dbReference type="EMBL" id="KDP29228.1"/>
    </source>
</evidence>
<keyword evidence="4 9" id="KW-0732">Signal</keyword>
<dbReference type="InterPro" id="IPR031330">
    <property type="entry name" value="Gly_Hdrlase_35_cat"/>
</dbReference>
<dbReference type="InterPro" id="IPR041392">
    <property type="entry name" value="GHD"/>
</dbReference>
<keyword evidence="6 7" id="KW-0326">Glycosidase</keyword>